<dbReference type="Proteomes" id="UP000031643">
    <property type="component" value="Chromosome"/>
</dbReference>
<protein>
    <submittedName>
        <fullName evidence="1">Phage protein</fullName>
    </submittedName>
</protein>
<dbReference type="HOGENOM" id="CLU_147424_0_0_5"/>
<dbReference type="STRING" id="1384459.GL4_1461"/>
<evidence type="ECO:0000313" key="1">
    <source>
        <dbReference type="EMBL" id="BAQ16917.1"/>
    </source>
</evidence>
<reference evidence="1 2" key="1">
    <citation type="submission" date="2014-09" db="EMBL/GenBank/DDBJ databases">
        <title>Genome sequencing of Methyloceanibacter caenitepidi Gela4.</title>
        <authorList>
            <person name="Takeuchi M."/>
            <person name="Susumu S."/>
            <person name="Kamagata Y."/>
            <person name="Oshima K."/>
            <person name="Hattori M."/>
            <person name="Iwasaki W."/>
        </authorList>
    </citation>
    <scope>NUCLEOTIDE SEQUENCE [LARGE SCALE GENOMIC DNA]</scope>
    <source>
        <strain evidence="1 2">Gela4</strain>
    </source>
</reference>
<proteinExistence type="predicted"/>
<dbReference type="KEGG" id="mcg:GL4_1461"/>
<dbReference type="InterPro" id="IPR048922">
    <property type="entry name" value="Bbp16"/>
</dbReference>
<evidence type="ECO:0000313" key="2">
    <source>
        <dbReference type="Proteomes" id="UP000031643"/>
    </source>
</evidence>
<name>A0A0A8K324_9HYPH</name>
<dbReference type="Pfam" id="PF21190">
    <property type="entry name" value="Bbp16"/>
    <property type="match status" value="1"/>
</dbReference>
<dbReference type="OrthoDB" id="5455995at2"/>
<keyword evidence="2" id="KW-1185">Reference proteome</keyword>
<organism evidence="1 2">
    <name type="scientific">Methyloceanibacter caenitepidi</name>
    <dbReference type="NCBI Taxonomy" id="1384459"/>
    <lineage>
        <taxon>Bacteria</taxon>
        <taxon>Pseudomonadati</taxon>
        <taxon>Pseudomonadota</taxon>
        <taxon>Alphaproteobacteria</taxon>
        <taxon>Hyphomicrobiales</taxon>
        <taxon>Hyphomicrobiaceae</taxon>
        <taxon>Methyloceanibacter</taxon>
    </lineage>
</organism>
<dbReference type="EMBL" id="AP014648">
    <property type="protein sequence ID" value="BAQ16917.1"/>
    <property type="molecule type" value="Genomic_DNA"/>
</dbReference>
<accession>A0A0A8K324</accession>
<dbReference type="Gene3D" id="2.60.120.1110">
    <property type="match status" value="1"/>
</dbReference>
<dbReference type="RefSeq" id="WP_045366072.1">
    <property type="nucleotide sequence ID" value="NZ_AP014648.1"/>
</dbReference>
<sequence>MILSKQQMLSEEQAITATARSTNVIALGSPGTVLGAPAALVRDIGKGNLLPLFIQVDEDFDNLTSLDVAIQTDDDVAFGSAKTVLSMNFLLASLVAGFRSPIVNVPVGVDEDYLSLLYTVNGTNPTAGKITAGIAAAVQTNDTVPGA</sequence>
<dbReference type="AlphaFoldDB" id="A0A0A8K324"/>
<gene>
    <name evidence="1" type="ORF">GL4_1461</name>
</gene>